<name>A0A5K7Z4W7_9BACT</name>
<dbReference type="Proteomes" id="UP000427769">
    <property type="component" value="Chromosome"/>
</dbReference>
<accession>A0A5K7Z4W7</accession>
<evidence type="ECO:0000313" key="1">
    <source>
        <dbReference type="EMBL" id="BBO75249.1"/>
    </source>
</evidence>
<dbReference type="Gene3D" id="3.90.1720.10">
    <property type="entry name" value="endopeptidase domain like (from Nostoc punctiforme)"/>
    <property type="match status" value="1"/>
</dbReference>
<keyword evidence="2" id="KW-1185">Reference proteome</keyword>
<dbReference type="RefSeq" id="WP_155304190.1">
    <property type="nucleotide sequence ID" value="NZ_AP021875.1"/>
</dbReference>
<evidence type="ECO:0000313" key="2">
    <source>
        <dbReference type="Proteomes" id="UP000427769"/>
    </source>
</evidence>
<sequence length="204" mass="22454">MATYEDVREQLDTGDIVLFAGKGLISMGLRIGSLCSWSHVAMVVRVKEPDVALLYQSTPVCKAKDFFDGILKNGVQVNVLSEAVNGYNGRVAVRHLTVKRTPAMLNGLSRFRQEVKNRPYEDHIVQMVKAVWDGPLGHVEEDLSSLFCSELVAEAYQRMGLLPASEDGGKPATEYTPKNFSAEGDKTELLLGARLGEEIVIREG</sequence>
<dbReference type="PANTHER" id="PTHR47112:SF1">
    <property type="entry name" value="PX DOMAIN-CONTAINING PROTEIN"/>
    <property type="match status" value="1"/>
</dbReference>
<dbReference type="SUPFAM" id="SSF54001">
    <property type="entry name" value="Cysteine proteinases"/>
    <property type="match status" value="1"/>
</dbReference>
<evidence type="ECO:0008006" key="3">
    <source>
        <dbReference type="Google" id="ProtNLM"/>
    </source>
</evidence>
<dbReference type="AlphaFoldDB" id="A0A5K7Z4W7"/>
<organism evidence="1 2">
    <name type="scientific">Desulfosarcina widdelii</name>
    <dbReference type="NCBI Taxonomy" id="947919"/>
    <lineage>
        <taxon>Bacteria</taxon>
        <taxon>Pseudomonadati</taxon>
        <taxon>Thermodesulfobacteriota</taxon>
        <taxon>Desulfobacteria</taxon>
        <taxon>Desulfobacterales</taxon>
        <taxon>Desulfosarcinaceae</taxon>
        <taxon>Desulfosarcina</taxon>
    </lineage>
</organism>
<dbReference type="EMBL" id="AP021875">
    <property type="protein sequence ID" value="BBO75249.1"/>
    <property type="molecule type" value="Genomic_DNA"/>
</dbReference>
<gene>
    <name evidence="1" type="ORF">DSCW_26660</name>
</gene>
<reference evidence="1 2" key="1">
    <citation type="submission" date="2019-11" db="EMBL/GenBank/DDBJ databases">
        <title>Comparative genomics of hydrocarbon-degrading Desulfosarcina strains.</title>
        <authorList>
            <person name="Watanabe M."/>
            <person name="Kojima H."/>
            <person name="Fukui M."/>
        </authorList>
    </citation>
    <scope>NUCLEOTIDE SEQUENCE [LARGE SCALE GENOMIC DNA]</scope>
    <source>
        <strain evidence="1 2">PP31</strain>
    </source>
</reference>
<proteinExistence type="predicted"/>
<dbReference type="KEGG" id="dwd:DSCW_26660"/>
<protein>
    <recommendedName>
        <fullName evidence="3">Permuted papain-like amidase YaeF/Yiix C92 family enzyme</fullName>
    </recommendedName>
</protein>
<dbReference type="InterPro" id="IPR038765">
    <property type="entry name" value="Papain-like_cys_pep_sf"/>
</dbReference>
<dbReference type="PANTHER" id="PTHR47112">
    <property type="entry name" value="PX DOMAIN-CONTAINING PROTEIN"/>
    <property type="match status" value="1"/>
</dbReference>
<dbReference type="OrthoDB" id="2843884at2"/>